<gene>
    <name evidence="1" type="primary">repA</name>
    <name evidence="1" type="ordered locus">RSPO_m00001</name>
</gene>
<dbReference type="HOGENOM" id="CLU_051492_1_0_4"/>
<dbReference type="AlphaFoldDB" id="F6G737"/>
<dbReference type="PATRIC" id="fig|1031711.3.peg.3285"/>
<accession>F6G737</accession>
<evidence type="ECO:0000313" key="2">
    <source>
        <dbReference type="Proteomes" id="UP000007953"/>
    </source>
</evidence>
<sequence length="435" mass="48990">MGPQTQSRQCFAGVVYGLPVVNVKVRITCSEESGSVDNPTGCPPPCFPRQRAKKSARTQFCVTRRSRFSKKALNNRSRTMVTRRLTPNGKPNDEAPGRIIVPSGGQVIAAPEKFQRLFDEAQAMEREDAWQSGEVGFLSRASVQVTLPYRAPKGSPPVWTRSSGNISLMIQPGYFTQQRSERASNGRQRIVSETVSFGYPYGSYPRLMLAWIGKEIMAKKKRGEFQGSVEDRRISLGNSLSEFMYNLGIPMATGGKRGTMTLVRQQMIRLFSATIAIVQNKSAPNNQNQEPLSIDRIGYLLADQLSTWWDPMQPGQGSMFESFVVLSEPFFNELVNRPVPVDMRALKALKQSPFALDVYSWLTYRFFTIQKRTEIPWEALQMQFGTETESERKFRALFRKALKDVLVVYPDAKVDADSSKALILQPSRTSVRKLA</sequence>
<dbReference type="Pfam" id="PF04796">
    <property type="entry name" value="RepA_C"/>
    <property type="match status" value="1"/>
</dbReference>
<geneLocation type="plasmid" evidence="2"/>
<keyword evidence="1" id="KW-0614">Plasmid</keyword>
<dbReference type="KEGG" id="rsn:RSPO_m00001"/>
<dbReference type="InterPro" id="IPR006881">
    <property type="entry name" value="RepA_C"/>
</dbReference>
<name>F6G737_RALS8</name>
<organism evidence="1 2">
    <name type="scientific">Ralstonia solanacearum (strain Po82)</name>
    <dbReference type="NCBI Taxonomy" id="1031711"/>
    <lineage>
        <taxon>Bacteria</taxon>
        <taxon>Pseudomonadati</taxon>
        <taxon>Pseudomonadota</taxon>
        <taxon>Betaproteobacteria</taxon>
        <taxon>Burkholderiales</taxon>
        <taxon>Burkholderiaceae</taxon>
        <taxon>Ralstonia</taxon>
        <taxon>Ralstonia solanacearum species complex</taxon>
    </lineage>
</organism>
<reference evidence="1 2" key="1">
    <citation type="journal article" date="2011" name="J. Bacteriol.">
        <title>Complete genome sequence of the plant pathogen Ralstonia solanacearum strain Po82.</title>
        <authorList>
            <person name="Xu J."/>
            <person name="Zheng H.J."/>
            <person name="Liu L."/>
            <person name="Pan Z.C."/>
            <person name="Prior P."/>
            <person name="Tang B."/>
            <person name="Xu J.S."/>
            <person name="Zhang H."/>
            <person name="Tian Q."/>
            <person name="Zhang L.Q."/>
            <person name="Feng J."/>
        </authorList>
    </citation>
    <scope>NUCLEOTIDE SEQUENCE [LARGE SCALE GENOMIC DNA]</scope>
    <source>
        <strain evidence="2">Po82</strain>
    </source>
</reference>
<proteinExistence type="predicted"/>
<dbReference type="Proteomes" id="UP000007953">
    <property type="component" value="Plasmid megaplasmid"/>
</dbReference>
<dbReference type="EMBL" id="CP002820">
    <property type="protein sequence ID" value="AEG70643.1"/>
    <property type="molecule type" value="Genomic_DNA"/>
</dbReference>
<protein>
    <submittedName>
        <fullName evidence="1">Repa replicase protein</fullName>
    </submittedName>
</protein>
<evidence type="ECO:0000313" key="1">
    <source>
        <dbReference type="EMBL" id="AEG70643.1"/>
    </source>
</evidence>